<keyword evidence="2" id="KW-0808">Transferase</keyword>
<dbReference type="STRING" id="445961.IW15_02270"/>
<dbReference type="GO" id="GO:0005829">
    <property type="term" value="C:cytosol"/>
    <property type="evidence" value="ECO:0007669"/>
    <property type="project" value="TreeGrafter"/>
</dbReference>
<dbReference type="GO" id="GO:0008897">
    <property type="term" value="F:holo-[acyl-carrier-protein] synthase activity"/>
    <property type="evidence" value="ECO:0007669"/>
    <property type="project" value="InterPro"/>
</dbReference>
<feature type="domain" description="4'-phosphopantetheinyl transferase" evidence="3">
    <location>
        <begin position="100"/>
        <end position="182"/>
    </location>
</feature>
<evidence type="ECO:0000259" key="4">
    <source>
        <dbReference type="Pfam" id="PF22624"/>
    </source>
</evidence>
<name>A0A086AC75_9FLAO</name>
<dbReference type="SUPFAM" id="SSF56214">
    <property type="entry name" value="4'-phosphopantetheinyl transferase"/>
    <property type="match status" value="2"/>
</dbReference>
<dbReference type="InterPro" id="IPR050559">
    <property type="entry name" value="P-Pant_transferase_sf"/>
</dbReference>
<dbReference type="InterPro" id="IPR008278">
    <property type="entry name" value="4-PPantetheinyl_Trfase_dom"/>
</dbReference>
<dbReference type="Pfam" id="PF01648">
    <property type="entry name" value="ACPS"/>
    <property type="match status" value="1"/>
</dbReference>
<dbReference type="GO" id="GO:0000287">
    <property type="term" value="F:magnesium ion binding"/>
    <property type="evidence" value="ECO:0007669"/>
    <property type="project" value="InterPro"/>
</dbReference>
<dbReference type="PANTHER" id="PTHR12215:SF10">
    <property type="entry name" value="L-AMINOADIPATE-SEMIALDEHYDE DEHYDROGENASE-PHOSPHOPANTETHEINYL TRANSFERASE"/>
    <property type="match status" value="1"/>
</dbReference>
<evidence type="ECO:0000313" key="6">
    <source>
        <dbReference type="Proteomes" id="UP000028705"/>
    </source>
</evidence>
<dbReference type="Pfam" id="PF22624">
    <property type="entry name" value="AASDHPPT_N"/>
    <property type="match status" value="1"/>
</dbReference>
<comment type="caution">
    <text evidence="5">The sequence shown here is derived from an EMBL/GenBank/DDBJ whole genome shotgun (WGS) entry which is preliminary data.</text>
</comment>
<dbReference type="InterPro" id="IPR055066">
    <property type="entry name" value="AASDHPPT_N"/>
</dbReference>
<dbReference type="eggNOG" id="COG2091">
    <property type="taxonomic scope" value="Bacteria"/>
</dbReference>
<dbReference type="AlphaFoldDB" id="A0A086AC75"/>
<dbReference type="PANTHER" id="PTHR12215">
    <property type="entry name" value="PHOSPHOPANTETHEINE TRANSFERASE"/>
    <property type="match status" value="1"/>
</dbReference>
<dbReference type="OrthoDB" id="9808281at2"/>
<dbReference type="InterPro" id="IPR037143">
    <property type="entry name" value="4-PPantetheinyl_Trfase_dom_sf"/>
</dbReference>
<reference evidence="5 6" key="1">
    <citation type="submission" date="2014-07" db="EMBL/GenBank/DDBJ databases">
        <title>Genome of Chryseobacterium soli DSM 19298.</title>
        <authorList>
            <person name="Stropko S.J."/>
            <person name="Pipes S.E."/>
            <person name="Newman J."/>
        </authorList>
    </citation>
    <scope>NUCLEOTIDE SEQUENCE [LARGE SCALE GENOMIC DNA]</scope>
    <source>
        <strain evidence="5 6">DSM 19298</strain>
    </source>
</reference>
<evidence type="ECO:0000259" key="3">
    <source>
        <dbReference type="Pfam" id="PF01648"/>
    </source>
</evidence>
<dbReference type="GO" id="GO:0019878">
    <property type="term" value="P:lysine biosynthetic process via aminoadipic acid"/>
    <property type="evidence" value="ECO:0007669"/>
    <property type="project" value="TreeGrafter"/>
</dbReference>
<keyword evidence="6" id="KW-1185">Reference proteome</keyword>
<organism evidence="5 6">
    <name type="scientific">Chryseobacterium soli</name>
    <dbReference type="NCBI Taxonomy" id="445961"/>
    <lineage>
        <taxon>Bacteria</taxon>
        <taxon>Pseudomonadati</taxon>
        <taxon>Bacteroidota</taxon>
        <taxon>Flavobacteriia</taxon>
        <taxon>Flavobacteriales</taxon>
        <taxon>Weeksellaceae</taxon>
        <taxon>Chryseobacterium group</taxon>
        <taxon>Chryseobacterium</taxon>
    </lineage>
</organism>
<comment type="similarity">
    <text evidence="1">Belongs to the P-Pant transferase superfamily. Gsp/Sfp/HetI/AcpT family.</text>
</comment>
<evidence type="ECO:0000256" key="1">
    <source>
        <dbReference type="ARBA" id="ARBA00010990"/>
    </source>
</evidence>
<dbReference type="EMBL" id="JPRH01000001">
    <property type="protein sequence ID" value="KFF14289.1"/>
    <property type="molecule type" value="Genomic_DNA"/>
</dbReference>
<sequence length="216" mass="25304">MIILYAFIHEEKHQDLLDRYLSVFSGKFREDILKYRRWQDAQLSLLGKVLLEHGLRVYYNLQDVEIDVLANKKPILKGHDIHFNISHSKDLVLCAIAEAPIGIDVEFLDPQINYLDFKSQMTPDEFHRIHHSDSKIKSFFTYWTSKEAVLKAHGDGMMIPLESFEINGNECSIDNEKFYVKELFIDKKYQSCIASADINIKEENSMYVHVKLEDLF</sequence>
<dbReference type="Gene3D" id="3.90.470.20">
    <property type="entry name" value="4'-phosphopantetheinyl transferase domain"/>
    <property type="match status" value="2"/>
</dbReference>
<dbReference type="Proteomes" id="UP000028705">
    <property type="component" value="Unassembled WGS sequence"/>
</dbReference>
<evidence type="ECO:0000313" key="5">
    <source>
        <dbReference type="EMBL" id="KFF14289.1"/>
    </source>
</evidence>
<gene>
    <name evidence="5" type="ORF">IW15_02270</name>
</gene>
<proteinExistence type="inferred from homology"/>
<evidence type="ECO:0000256" key="2">
    <source>
        <dbReference type="ARBA" id="ARBA00022679"/>
    </source>
</evidence>
<dbReference type="RefSeq" id="WP_034708960.1">
    <property type="nucleotide sequence ID" value="NZ_JPRH01000001.1"/>
</dbReference>
<protein>
    <submittedName>
        <fullName evidence="5">Uncharacterized protein</fullName>
    </submittedName>
</protein>
<feature type="domain" description="4'-phosphopantetheinyl transferase N-terminal" evidence="4">
    <location>
        <begin position="21"/>
        <end position="95"/>
    </location>
</feature>
<accession>A0A086AC75</accession>